<dbReference type="SUPFAM" id="SSF53474">
    <property type="entry name" value="alpha/beta-Hydrolases"/>
    <property type="match status" value="1"/>
</dbReference>
<keyword evidence="2" id="KW-0378">Hydrolase</keyword>
<dbReference type="RefSeq" id="WP_013734704.1">
    <property type="nucleotide sequence ID" value="NZ_LMWI01000002.1"/>
</dbReference>
<evidence type="ECO:0000313" key="2">
    <source>
        <dbReference type="EMBL" id="KUJ45344.1"/>
    </source>
</evidence>
<feature type="domain" description="AB hydrolase-1" evidence="1">
    <location>
        <begin position="5"/>
        <end position="220"/>
    </location>
</feature>
<reference evidence="2 3" key="1">
    <citation type="submission" date="2015-10" db="EMBL/GenBank/DDBJ databases">
        <authorList>
            <person name="Ju K.-S."/>
            <person name="Doroghazi J.R."/>
            <person name="Metcalf W.W."/>
        </authorList>
    </citation>
    <scope>NUCLEOTIDE SEQUENCE [LARGE SCALE GENOMIC DNA]</scope>
    <source>
        <strain evidence="2 3">NRRL B-24793</strain>
    </source>
</reference>
<dbReference type="InterPro" id="IPR000073">
    <property type="entry name" value="AB_hydrolase_1"/>
</dbReference>
<dbReference type="Proteomes" id="UP000053246">
    <property type="component" value="Unassembled WGS sequence"/>
</dbReference>
<name>A0A9X0I224_9ACTN</name>
<accession>A0A9X0I224</accession>
<dbReference type="InterPro" id="IPR029058">
    <property type="entry name" value="AB_hydrolase_fold"/>
</dbReference>
<evidence type="ECO:0000313" key="3">
    <source>
        <dbReference type="Proteomes" id="UP000053246"/>
    </source>
</evidence>
<comment type="caution">
    <text evidence="2">The sequence shown here is derived from an EMBL/GenBank/DDBJ whole genome shotgun (WGS) entry which is preliminary data.</text>
</comment>
<dbReference type="Gene3D" id="3.40.50.1820">
    <property type="entry name" value="alpha/beta hydrolase"/>
    <property type="match status" value="1"/>
</dbReference>
<organism evidence="2 3">
    <name type="scientific">Micromonospora maris</name>
    <dbReference type="NCBI Taxonomy" id="1003110"/>
    <lineage>
        <taxon>Bacteria</taxon>
        <taxon>Bacillati</taxon>
        <taxon>Actinomycetota</taxon>
        <taxon>Actinomycetes</taxon>
        <taxon>Micromonosporales</taxon>
        <taxon>Micromonosporaceae</taxon>
        <taxon>Micromonospora</taxon>
    </lineage>
</organism>
<protein>
    <submittedName>
        <fullName evidence="2">Alpha/beta hydrolase</fullName>
    </submittedName>
</protein>
<gene>
    <name evidence="2" type="ORF">ADL17_19895</name>
</gene>
<proteinExistence type="predicted"/>
<sequence length="235" mass="26030">MATYVLLHGAGSDSWFWHRVIPLLRARGHDVVAPDLPCDDDSAGLDRYVDVVVEAIGERRDLVVVAQSLAGFVGPLVCARLPVDLLVLLNAMVPRPGESAGQWWAATGADAARRAQDVHDGRDPDAPFDPITTFLHDLPPDVLEEALRHPPREQSDGLFADPWPLSAWPDVPTRYLLCREDRFFPAEFQRRLVRDRLGIVPDEMDGGHLAALSRPDEVVERLEAARAPRPTVSHP</sequence>
<dbReference type="PANTHER" id="PTHR37017:SF11">
    <property type="entry name" value="ESTERASE_LIPASE_THIOESTERASE DOMAIN-CONTAINING PROTEIN"/>
    <property type="match status" value="1"/>
</dbReference>
<keyword evidence="3" id="KW-1185">Reference proteome</keyword>
<dbReference type="InterPro" id="IPR052897">
    <property type="entry name" value="Sec-Metab_Biosynth_Hydrolase"/>
</dbReference>
<dbReference type="Pfam" id="PF12697">
    <property type="entry name" value="Abhydrolase_6"/>
    <property type="match status" value="1"/>
</dbReference>
<dbReference type="GO" id="GO:0016787">
    <property type="term" value="F:hydrolase activity"/>
    <property type="evidence" value="ECO:0007669"/>
    <property type="project" value="UniProtKB-KW"/>
</dbReference>
<dbReference type="OMA" id="WYWHRVA"/>
<dbReference type="PANTHER" id="PTHR37017">
    <property type="entry name" value="AB HYDROLASE-1 DOMAIN-CONTAINING PROTEIN-RELATED"/>
    <property type="match status" value="1"/>
</dbReference>
<dbReference type="EMBL" id="LMWI01000002">
    <property type="protein sequence ID" value="KUJ45344.1"/>
    <property type="molecule type" value="Genomic_DNA"/>
</dbReference>
<evidence type="ECO:0000259" key="1">
    <source>
        <dbReference type="Pfam" id="PF12697"/>
    </source>
</evidence>
<dbReference type="AlphaFoldDB" id="A0A9X0I224"/>